<reference evidence="3" key="1">
    <citation type="submission" date="2025-08" db="UniProtKB">
        <authorList>
            <consortium name="Ensembl"/>
        </authorList>
    </citation>
    <scope>IDENTIFICATION</scope>
</reference>
<evidence type="ECO:0000313" key="4">
    <source>
        <dbReference type="Proteomes" id="UP000264800"/>
    </source>
</evidence>
<proteinExistence type="predicted"/>
<evidence type="ECO:0000259" key="2">
    <source>
        <dbReference type="Pfam" id="PF16297"/>
    </source>
</evidence>
<keyword evidence="4" id="KW-1185">Reference proteome</keyword>
<dbReference type="AlphaFoldDB" id="A0A3Q3AX25"/>
<dbReference type="Proteomes" id="UP000264800">
    <property type="component" value="Unplaced"/>
</dbReference>
<name>A0A3Q3AX25_KRYMA</name>
<protein>
    <recommendedName>
        <fullName evidence="2">DUF4939 domain-containing protein</fullName>
    </recommendedName>
</protein>
<dbReference type="STRING" id="37003.ENSKMAP00000021171"/>
<dbReference type="Pfam" id="PF16297">
    <property type="entry name" value="DUF4939"/>
    <property type="match status" value="1"/>
</dbReference>
<feature type="domain" description="DUF4939" evidence="2">
    <location>
        <begin position="32"/>
        <end position="117"/>
    </location>
</feature>
<dbReference type="OMA" id="FHIVAEE"/>
<organism evidence="3 4">
    <name type="scientific">Kryptolebias marmoratus</name>
    <name type="common">Mangrove killifish</name>
    <name type="synonym">Rivulus marmoratus</name>
    <dbReference type="NCBI Taxonomy" id="37003"/>
    <lineage>
        <taxon>Eukaryota</taxon>
        <taxon>Metazoa</taxon>
        <taxon>Chordata</taxon>
        <taxon>Craniata</taxon>
        <taxon>Vertebrata</taxon>
        <taxon>Euteleostomi</taxon>
        <taxon>Actinopterygii</taxon>
        <taxon>Neopterygii</taxon>
        <taxon>Teleostei</taxon>
        <taxon>Neoteleostei</taxon>
        <taxon>Acanthomorphata</taxon>
        <taxon>Ovalentaria</taxon>
        <taxon>Atherinomorphae</taxon>
        <taxon>Cyprinodontiformes</taxon>
        <taxon>Rivulidae</taxon>
        <taxon>Kryptolebias</taxon>
    </lineage>
</organism>
<evidence type="ECO:0000313" key="3">
    <source>
        <dbReference type="Ensembl" id="ENSKMAP00000021171.1"/>
    </source>
</evidence>
<feature type="compositionally biased region" description="Basic and acidic residues" evidence="1">
    <location>
        <begin position="10"/>
        <end position="25"/>
    </location>
</feature>
<sequence>MFGYKRGRQKGAEARGRVRPDHVTSGREPNIRPSELFKGNTDHCKGFLLQCRLAFVYSSSLFPSNAARITYLVSALKGRALQWAQAFLSSHSLETLTLSVAAFFVDFHIVAEEAGWDELALSDKAKLDRIQNKYTMTKF</sequence>
<feature type="region of interest" description="Disordered" evidence="1">
    <location>
        <begin position="1"/>
        <end position="34"/>
    </location>
</feature>
<dbReference type="GeneTree" id="ENSGT01150000287245"/>
<dbReference type="InterPro" id="IPR032549">
    <property type="entry name" value="DUF4939"/>
</dbReference>
<accession>A0A3Q3AX25</accession>
<reference evidence="3" key="2">
    <citation type="submission" date="2025-09" db="UniProtKB">
        <authorList>
            <consortium name="Ensembl"/>
        </authorList>
    </citation>
    <scope>IDENTIFICATION</scope>
</reference>
<evidence type="ECO:0000256" key="1">
    <source>
        <dbReference type="SAM" id="MobiDB-lite"/>
    </source>
</evidence>
<dbReference type="Ensembl" id="ENSKMAT00000021449.1">
    <property type="protein sequence ID" value="ENSKMAP00000021171.1"/>
    <property type="gene ID" value="ENSKMAG00000015724.1"/>
</dbReference>